<organism evidence="2 3">
    <name type="scientific">Thomasclavelia ramosa</name>
    <dbReference type="NCBI Taxonomy" id="1547"/>
    <lineage>
        <taxon>Bacteria</taxon>
        <taxon>Bacillati</taxon>
        <taxon>Bacillota</taxon>
        <taxon>Erysipelotrichia</taxon>
        <taxon>Erysipelotrichales</taxon>
        <taxon>Coprobacillaceae</taxon>
        <taxon>Thomasclavelia</taxon>
    </lineage>
</organism>
<evidence type="ECO:0000313" key="2">
    <source>
        <dbReference type="EMBL" id="MDB7084854.1"/>
    </source>
</evidence>
<feature type="transmembrane region" description="Helical" evidence="1">
    <location>
        <begin position="6"/>
        <end position="28"/>
    </location>
</feature>
<keyword evidence="1" id="KW-1133">Transmembrane helix</keyword>
<keyword evidence="1" id="KW-0812">Transmembrane</keyword>
<dbReference type="RefSeq" id="WP_020994481.1">
    <property type="nucleotide sequence ID" value="NZ_BAABXX010000002.1"/>
</dbReference>
<accession>A0AB35IKC3</accession>
<protein>
    <submittedName>
        <fullName evidence="2">Uncharacterized protein</fullName>
    </submittedName>
</protein>
<dbReference type="Proteomes" id="UP001211987">
    <property type="component" value="Unassembled WGS sequence"/>
</dbReference>
<reference evidence="2" key="1">
    <citation type="submission" date="2023-01" db="EMBL/GenBank/DDBJ databases">
        <title>Human gut microbiome strain richness.</title>
        <authorList>
            <person name="Chen-Liaw A."/>
        </authorList>
    </citation>
    <scope>NUCLEOTIDE SEQUENCE</scope>
    <source>
        <strain evidence="2">1001217st2_G6_1001217B_191108</strain>
    </source>
</reference>
<proteinExistence type="predicted"/>
<comment type="caution">
    <text evidence="2">The sequence shown here is derived from an EMBL/GenBank/DDBJ whole genome shotgun (WGS) entry which is preliminary data.</text>
</comment>
<evidence type="ECO:0000256" key="1">
    <source>
        <dbReference type="SAM" id="Phobius"/>
    </source>
</evidence>
<name>A0AB35IKC3_9FIRM</name>
<evidence type="ECO:0000313" key="3">
    <source>
        <dbReference type="Proteomes" id="UP001211987"/>
    </source>
</evidence>
<gene>
    <name evidence="2" type="ORF">PM738_13670</name>
</gene>
<dbReference type="EMBL" id="JAQLKE010000026">
    <property type="protein sequence ID" value="MDB7084854.1"/>
    <property type="molecule type" value="Genomic_DNA"/>
</dbReference>
<keyword evidence="1" id="KW-0472">Membrane</keyword>
<sequence>MDFTVHQSIKIIAVIVVSVIIITALLNLDSVTESKQQMQSIADINQSNREKTANIKASFY</sequence>
<dbReference type="AlphaFoldDB" id="A0AB35IKC3"/>